<keyword evidence="6 8" id="KW-1133">Transmembrane helix</keyword>
<keyword evidence="3" id="KW-0813">Transport</keyword>
<dbReference type="PANTHER" id="PTHR34975">
    <property type="entry name" value="SPORE GERMINATION PROTEIN A2"/>
    <property type="match status" value="1"/>
</dbReference>
<dbReference type="NCBIfam" id="TIGR00912">
    <property type="entry name" value="2A0309"/>
    <property type="match status" value="1"/>
</dbReference>
<organism evidence="9 10">
    <name type="scientific">Tumebacillus lipolyticus</name>
    <dbReference type="NCBI Taxonomy" id="1280370"/>
    <lineage>
        <taxon>Bacteria</taxon>
        <taxon>Bacillati</taxon>
        <taxon>Bacillota</taxon>
        <taxon>Bacilli</taxon>
        <taxon>Bacillales</taxon>
        <taxon>Alicyclobacillaceae</taxon>
        <taxon>Tumebacillus</taxon>
    </lineage>
</organism>
<feature type="transmembrane region" description="Helical" evidence="8">
    <location>
        <begin position="185"/>
        <end position="204"/>
    </location>
</feature>
<evidence type="ECO:0000256" key="3">
    <source>
        <dbReference type="ARBA" id="ARBA00022448"/>
    </source>
</evidence>
<evidence type="ECO:0000256" key="1">
    <source>
        <dbReference type="ARBA" id="ARBA00004141"/>
    </source>
</evidence>
<accession>A0ABW4ZSH5</accession>
<dbReference type="PANTHER" id="PTHR34975:SF2">
    <property type="entry name" value="SPORE GERMINATION PROTEIN A2"/>
    <property type="match status" value="1"/>
</dbReference>
<feature type="transmembrane region" description="Helical" evidence="8">
    <location>
        <begin position="333"/>
        <end position="355"/>
    </location>
</feature>
<proteinExistence type="inferred from homology"/>
<dbReference type="EMBL" id="JBHUIO010000002">
    <property type="protein sequence ID" value="MFD2168555.1"/>
    <property type="molecule type" value="Genomic_DNA"/>
</dbReference>
<evidence type="ECO:0000256" key="7">
    <source>
        <dbReference type="ARBA" id="ARBA00023136"/>
    </source>
</evidence>
<keyword evidence="5 8" id="KW-0812">Transmembrane</keyword>
<reference evidence="10" key="1">
    <citation type="journal article" date="2019" name="Int. J. Syst. Evol. Microbiol.">
        <title>The Global Catalogue of Microorganisms (GCM) 10K type strain sequencing project: providing services to taxonomists for standard genome sequencing and annotation.</title>
        <authorList>
            <consortium name="The Broad Institute Genomics Platform"/>
            <consortium name="The Broad Institute Genome Sequencing Center for Infectious Disease"/>
            <person name="Wu L."/>
            <person name="Ma J."/>
        </authorList>
    </citation>
    <scope>NUCLEOTIDE SEQUENCE [LARGE SCALE GENOMIC DNA]</scope>
    <source>
        <strain evidence="10">CGMCC 1.13574</strain>
    </source>
</reference>
<sequence>MTQAQDRISTIQAIMILISYVGINDHVTVIPVLLRTAGRDAWISVLLAGILIVICVPVLHTIMRRSGQVHILAWVRQTAGPFLAGLLALVFICQMFVTAYVTIQDSTTWLYMMYLYLTPKTILTIIFCLICLYQVRSGIRSIAIVNGLLLPFVIVFGFFVMSANIPNKNYALLLPILENGINPVLHGFVPAGAGMFDIILLLLFQQRLKRQVKKGWLFFLTLFTVMLMLGPLTGAIAEFGPYEGGELRYTASEEWRIVSFSHNFEHVDFLSIYQWMVGSFIRASITIYLIPEILQIKTKKKRNLTLYLVMSLLLLLLLIPVEDEKFLSYVSDYFLPYTFWAAFAVLMILFAISFVKKKKGGESREPVQPEARIG</sequence>
<evidence type="ECO:0000313" key="9">
    <source>
        <dbReference type="EMBL" id="MFD2168555.1"/>
    </source>
</evidence>
<evidence type="ECO:0000313" key="10">
    <source>
        <dbReference type="Proteomes" id="UP001597343"/>
    </source>
</evidence>
<feature type="transmembrane region" description="Helical" evidence="8">
    <location>
        <begin position="82"/>
        <end position="103"/>
    </location>
</feature>
<gene>
    <name evidence="9" type="ORF">ACFSOY_00800</name>
</gene>
<evidence type="ECO:0000256" key="4">
    <source>
        <dbReference type="ARBA" id="ARBA00022544"/>
    </source>
</evidence>
<evidence type="ECO:0000256" key="8">
    <source>
        <dbReference type="SAM" id="Phobius"/>
    </source>
</evidence>
<feature type="transmembrane region" description="Helical" evidence="8">
    <location>
        <begin position="109"/>
        <end position="132"/>
    </location>
</feature>
<evidence type="ECO:0000256" key="6">
    <source>
        <dbReference type="ARBA" id="ARBA00022989"/>
    </source>
</evidence>
<protein>
    <submittedName>
        <fullName evidence="9">Endospore germination permease</fullName>
    </submittedName>
</protein>
<comment type="caution">
    <text evidence="9">The sequence shown here is derived from an EMBL/GenBank/DDBJ whole genome shotgun (WGS) entry which is preliminary data.</text>
</comment>
<feature type="transmembrane region" description="Helical" evidence="8">
    <location>
        <begin position="144"/>
        <end position="165"/>
    </location>
</feature>
<feature type="transmembrane region" description="Helical" evidence="8">
    <location>
        <begin position="41"/>
        <end position="62"/>
    </location>
</feature>
<keyword evidence="4" id="KW-0309">Germination</keyword>
<feature type="transmembrane region" description="Helical" evidence="8">
    <location>
        <begin position="216"/>
        <end position="237"/>
    </location>
</feature>
<evidence type="ECO:0000256" key="5">
    <source>
        <dbReference type="ARBA" id="ARBA00022692"/>
    </source>
</evidence>
<feature type="transmembrane region" description="Helical" evidence="8">
    <location>
        <begin position="272"/>
        <end position="291"/>
    </location>
</feature>
<dbReference type="InterPro" id="IPR004761">
    <property type="entry name" value="Spore_GerAB"/>
</dbReference>
<feature type="transmembrane region" description="Helical" evidence="8">
    <location>
        <begin position="303"/>
        <end position="321"/>
    </location>
</feature>
<comment type="subcellular location">
    <subcellularLocation>
        <location evidence="1">Membrane</location>
        <topology evidence="1">Multi-pass membrane protein</topology>
    </subcellularLocation>
</comment>
<dbReference type="RefSeq" id="WP_386043375.1">
    <property type="nucleotide sequence ID" value="NZ_JBHUIO010000002.1"/>
</dbReference>
<keyword evidence="7 8" id="KW-0472">Membrane</keyword>
<name>A0ABW4ZSH5_9BACL</name>
<feature type="transmembrane region" description="Helical" evidence="8">
    <location>
        <begin position="12"/>
        <end position="35"/>
    </location>
</feature>
<dbReference type="Proteomes" id="UP001597343">
    <property type="component" value="Unassembled WGS sequence"/>
</dbReference>
<comment type="similarity">
    <text evidence="2">Belongs to the amino acid-polyamine-organocation (APC) superfamily. Spore germination protein (SGP) (TC 2.A.3.9) family.</text>
</comment>
<dbReference type="Pfam" id="PF03845">
    <property type="entry name" value="Spore_permease"/>
    <property type="match status" value="1"/>
</dbReference>
<keyword evidence="10" id="KW-1185">Reference proteome</keyword>
<evidence type="ECO:0000256" key="2">
    <source>
        <dbReference type="ARBA" id="ARBA00007998"/>
    </source>
</evidence>